<keyword evidence="2" id="KW-1185">Reference proteome</keyword>
<organism evidence="1 2">
    <name type="scientific">Acidiphilium acidophilum</name>
    <name type="common">Thiobacillus acidophilus</name>
    <dbReference type="NCBI Taxonomy" id="76588"/>
    <lineage>
        <taxon>Bacteria</taxon>
        <taxon>Pseudomonadati</taxon>
        <taxon>Pseudomonadota</taxon>
        <taxon>Alphaproteobacteria</taxon>
        <taxon>Acetobacterales</taxon>
        <taxon>Acidocellaceae</taxon>
        <taxon>Acidiphilium</taxon>
    </lineage>
</organism>
<protein>
    <submittedName>
        <fullName evidence="1">Uncharacterized protein</fullName>
    </submittedName>
</protein>
<evidence type="ECO:0000313" key="2">
    <source>
        <dbReference type="Proteomes" id="UP001279553"/>
    </source>
</evidence>
<gene>
    <name evidence="1" type="ORF">SIL87_13360</name>
</gene>
<dbReference type="Proteomes" id="UP001279553">
    <property type="component" value="Unassembled WGS sequence"/>
</dbReference>
<proteinExistence type="predicted"/>
<evidence type="ECO:0000313" key="1">
    <source>
        <dbReference type="EMBL" id="MDX5931752.1"/>
    </source>
</evidence>
<dbReference type="AlphaFoldDB" id="A0AAW9DUP0"/>
<accession>A0AAW9DUP0</accession>
<reference evidence="1 2" key="1">
    <citation type="submission" date="2023-11" db="EMBL/GenBank/DDBJ databases">
        <title>MicrobeMod: A computational toolkit for identifying prokaryotic methylation and restriction-modification with nanopore sequencing.</title>
        <authorList>
            <person name="Crits-Christoph A."/>
            <person name="Kang S.C."/>
            <person name="Lee H."/>
            <person name="Ostrov N."/>
        </authorList>
    </citation>
    <scope>NUCLEOTIDE SEQUENCE [LARGE SCALE GENOMIC DNA]</scope>
    <source>
        <strain evidence="1 2">DSMZ 700</strain>
    </source>
</reference>
<dbReference type="EMBL" id="JAWXYB010000018">
    <property type="protein sequence ID" value="MDX5931752.1"/>
    <property type="molecule type" value="Genomic_DNA"/>
</dbReference>
<comment type="caution">
    <text evidence="1">The sequence shown here is derived from an EMBL/GenBank/DDBJ whole genome shotgun (WGS) entry which is preliminary data.</text>
</comment>
<name>A0AAW9DUP0_ACIAO</name>
<sequence>MTGIEYGMLLALIGAVILVPVISTGASLQQIFCNMGGAIGGAACPDASAAPPATLPITFPQTSVANIGPSDQLFATSTGSLDGVIISPAAASIYPIGPFGTSYSSTGNESIATFGNGTGSPWGAIVDNAPALDALKSACSAGVVPATSVHQVPAGPPGGVAIVTSIGDTPTNELDSLQYGTATAGSNFSSSDSVVTCAAPAG</sequence>